<feature type="region of interest" description="Disordered" evidence="7">
    <location>
        <begin position="1"/>
        <end position="93"/>
    </location>
</feature>
<organism evidence="9">
    <name type="scientific">Chrysotila carterae</name>
    <name type="common">Marine alga</name>
    <name type="synonym">Syracosphaera carterae</name>
    <dbReference type="NCBI Taxonomy" id="13221"/>
    <lineage>
        <taxon>Eukaryota</taxon>
        <taxon>Haptista</taxon>
        <taxon>Haptophyta</taxon>
        <taxon>Prymnesiophyceae</taxon>
        <taxon>Isochrysidales</taxon>
        <taxon>Isochrysidaceae</taxon>
        <taxon>Chrysotila</taxon>
    </lineage>
</organism>
<reference evidence="9" key="1">
    <citation type="submission" date="2021-01" db="EMBL/GenBank/DDBJ databases">
        <authorList>
            <person name="Corre E."/>
            <person name="Pelletier E."/>
            <person name="Niang G."/>
            <person name="Scheremetjew M."/>
            <person name="Finn R."/>
            <person name="Kale V."/>
            <person name="Holt S."/>
            <person name="Cochrane G."/>
            <person name="Meng A."/>
            <person name="Brown T."/>
            <person name="Cohen L."/>
        </authorList>
    </citation>
    <scope>NUCLEOTIDE SEQUENCE</scope>
    <source>
        <strain evidence="9">CCMP645</strain>
    </source>
</reference>
<feature type="compositionally biased region" description="Basic and acidic residues" evidence="7">
    <location>
        <begin position="82"/>
        <end position="92"/>
    </location>
</feature>
<feature type="compositionally biased region" description="Low complexity" evidence="7">
    <location>
        <begin position="19"/>
        <end position="32"/>
    </location>
</feature>
<evidence type="ECO:0000256" key="6">
    <source>
        <dbReference type="ARBA" id="ARBA00072882"/>
    </source>
</evidence>
<protein>
    <recommendedName>
        <fullName evidence="6">Transcription initiation factor TFIID subunit 11</fullName>
    </recommendedName>
</protein>
<evidence type="ECO:0000256" key="2">
    <source>
        <dbReference type="ARBA" id="ARBA00009788"/>
    </source>
</evidence>
<sequence length="210" mass="23384">MLIAPKKRRREEPTPKVCASSADPKPAASSASQEPIDVADTPGKRVQIESASLGEADGADALNEEDEKQQQEREEREDDELLDRVERRRQENSRMSQLYADFSKVATEEQIARFEQYKRSKFPRAAMKKLMTDVVGTSTERCAIVLASIAKMFVGEIVETAVEAMSKAGESGPLQPHHLRAAYRQARRAGTVPCSSTHRPVMFWHSNSGP</sequence>
<dbReference type="EMBL" id="HBIZ01007119">
    <property type="protein sequence ID" value="CAE0751504.1"/>
    <property type="molecule type" value="Transcribed_RNA"/>
</dbReference>
<evidence type="ECO:0000256" key="1">
    <source>
        <dbReference type="ARBA" id="ARBA00004123"/>
    </source>
</evidence>
<evidence type="ECO:0000256" key="4">
    <source>
        <dbReference type="ARBA" id="ARBA00023163"/>
    </source>
</evidence>
<keyword evidence="3" id="KW-0805">Transcription regulation</keyword>
<dbReference type="GO" id="GO:0016251">
    <property type="term" value="F:RNA polymerase II general transcription initiation factor activity"/>
    <property type="evidence" value="ECO:0007669"/>
    <property type="project" value="TreeGrafter"/>
</dbReference>
<dbReference type="GO" id="GO:0046982">
    <property type="term" value="F:protein heterodimerization activity"/>
    <property type="evidence" value="ECO:0007669"/>
    <property type="project" value="InterPro"/>
</dbReference>
<dbReference type="PANTHER" id="PTHR13218">
    <property type="entry name" value="TRANSCRIPTION INITIATION FACTOR TFIID SUBUNIT 11-RELATED"/>
    <property type="match status" value="1"/>
</dbReference>
<dbReference type="GO" id="GO:0051123">
    <property type="term" value="P:RNA polymerase II preinitiation complex assembly"/>
    <property type="evidence" value="ECO:0007669"/>
    <property type="project" value="InterPro"/>
</dbReference>
<keyword evidence="4" id="KW-0804">Transcription</keyword>
<dbReference type="PANTHER" id="PTHR13218:SF8">
    <property type="entry name" value="TRANSCRIPTION INITIATION FACTOR TFIID SUBUNIT 11"/>
    <property type="match status" value="1"/>
</dbReference>
<proteinExistence type="inferred from homology"/>
<evidence type="ECO:0000256" key="5">
    <source>
        <dbReference type="ARBA" id="ARBA00023242"/>
    </source>
</evidence>
<accession>A0A7S4ETP4</accession>
<evidence type="ECO:0000256" key="3">
    <source>
        <dbReference type="ARBA" id="ARBA00023015"/>
    </source>
</evidence>
<name>A0A7S4ETP4_CHRCT</name>
<comment type="similarity">
    <text evidence="2">Belongs to the TAF11 family.</text>
</comment>
<dbReference type="AlphaFoldDB" id="A0A7S4ETP4"/>
<feature type="domain" description="TAFII28-like protein" evidence="8">
    <location>
        <begin position="107"/>
        <end position="185"/>
    </location>
</feature>
<gene>
    <name evidence="9" type="ORF">PCAR00345_LOCUS4089</name>
</gene>
<dbReference type="GO" id="GO:0005669">
    <property type="term" value="C:transcription factor TFIID complex"/>
    <property type="evidence" value="ECO:0007669"/>
    <property type="project" value="InterPro"/>
</dbReference>
<comment type="subcellular location">
    <subcellularLocation>
        <location evidence="1">Nucleus</location>
    </subcellularLocation>
</comment>
<dbReference type="SUPFAM" id="SSF47113">
    <property type="entry name" value="Histone-fold"/>
    <property type="match status" value="1"/>
</dbReference>
<dbReference type="FunFam" id="1.10.20.10:FF:000061">
    <property type="entry name" value="TFIID subunit"/>
    <property type="match status" value="1"/>
</dbReference>
<dbReference type="InterPro" id="IPR009072">
    <property type="entry name" value="Histone-fold"/>
</dbReference>
<dbReference type="Gene3D" id="1.10.20.10">
    <property type="entry name" value="Histone, subunit A"/>
    <property type="match status" value="1"/>
</dbReference>
<evidence type="ECO:0000256" key="7">
    <source>
        <dbReference type="SAM" id="MobiDB-lite"/>
    </source>
</evidence>
<dbReference type="InterPro" id="IPR045127">
    <property type="entry name" value="TAF11-like"/>
</dbReference>
<dbReference type="CDD" id="cd08048">
    <property type="entry name" value="HFD_TAF11"/>
    <property type="match status" value="1"/>
</dbReference>
<dbReference type="Pfam" id="PF04719">
    <property type="entry name" value="TAFII28"/>
    <property type="match status" value="1"/>
</dbReference>
<evidence type="ECO:0000259" key="8">
    <source>
        <dbReference type="Pfam" id="PF04719"/>
    </source>
</evidence>
<keyword evidence="5" id="KW-0539">Nucleus</keyword>
<evidence type="ECO:0000313" key="9">
    <source>
        <dbReference type="EMBL" id="CAE0751504.1"/>
    </source>
</evidence>
<dbReference type="InterPro" id="IPR006809">
    <property type="entry name" value="TAFII28_dom"/>
</dbReference>